<organism evidence="6 7">
    <name type="scientific">Alteribacillus bidgolensis</name>
    <dbReference type="NCBI Taxonomy" id="930129"/>
    <lineage>
        <taxon>Bacteria</taxon>
        <taxon>Bacillati</taxon>
        <taxon>Bacillota</taxon>
        <taxon>Bacilli</taxon>
        <taxon>Bacillales</taxon>
        <taxon>Bacillaceae</taxon>
        <taxon>Alteribacillus</taxon>
    </lineage>
</organism>
<reference evidence="6 7" key="1">
    <citation type="submission" date="2016-10" db="EMBL/GenBank/DDBJ databases">
        <authorList>
            <person name="de Groot N.N."/>
        </authorList>
    </citation>
    <scope>NUCLEOTIDE SEQUENCE [LARGE SCALE GENOMIC DNA]</scope>
    <source>
        <strain evidence="7">P4B,CCM 7963,CECT 7998,DSM 25260,IBRC-M 10614,KCTC 13821</strain>
    </source>
</reference>
<dbReference type="Proteomes" id="UP000199017">
    <property type="component" value="Unassembled WGS sequence"/>
</dbReference>
<dbReference type="GO" id="GO:0005886">
    <property type="term" value="C:plasma membrane"/>
    <property type="evidence" value="ECO:0007669"/>
    <property type="project" value="TreeGrafter"/>
</dbReference>
<feature type="domain" description="DAGKc" evidence="5">
    <location>
        <begin position="4"/>
        <end position="136"/>
    </location>
</feature>
<keyword evidence="3" id="KW-0547">Nucleotide-binding</keyword>
<comment type="similarity">
    <text evidence="2">Belongs to the diacylglycerol/lipid kinase family.</text>
</comment>
<dbReference type="GO" id="GO:0008654">
    <property type="term" value="P:phospholipid biosynthetic process"/>
    <property type="evidence" value="ECO:0007669"/>
    <property type="project" value="InterPro"/>
</dbReference>
<gene>
    <name evidence="6" type="ORF">SAMN05216352_101453</name>
</gene>
<evidence type="ECO:0000259" key="5">
    <source>
        <dbReference type="PROSITE" id="PS50146"/>
    </source>
</evidence>
<dbReference type="AlphaFoldDB" id="A0A1G8CW99"/>
<name>A0A1G8CW99_9BACI</name>
<dbReference type="PANTHER" id="PTHR12358:SF107">
    <property type="entry name" value="LIPID KINASE BMRU-RELATED"/>
    <property type="match status" value="1"/>
</dbReference>
<evidence type="ECO:0000256" key="1">
    <source>
        <dbReference type="ARBA" id="ARBA00001946"/>
    </source>
</evidence>
<dbReference type="Pfam" id="PF00781">
    <property type="entry name" value="DAGK_cat"/>
    <property type="match status" value="1"/>
</dbReference>
<keyword evidence="6" id="KW-0418">Kinase</keyword>
<dbReference type="InterPro" id="IPR017438">
    <property type="entry name" value="ATP-NAD_kinase_N"/>
</dbReference>
<accession>A0A1G8CW99</accession>
<dbReference type="PROSITE" id="PS50146">
    <property type="entry name" value="DAGK"/>
    <property type="match status" value="1"/>
</dbReference>
<dbReference type="PANTHER" id="PTHR12358">
    <property type="entry name" value="SPHINGOSINE KINASE"/>
    <property type="match status" value="1"/>
</dbReference>
<evidence type="ECO:0000256" key="2">
    <source>
        <dbReference type="ARBA" id="ARBA00005983"/>
    </source>
</evidence>
<dbReference type="Gene3D" id="3.40.50.10330">
    <property type="entry name" value="Probable inorganic polyphosphate/atp-NAD kinase, domain 1"/>
    <property type="match status" value="1"/>
</dbReference>
<dbReference type="Gene3D" id="2.60.200.40">
    <property type="match status" value="1"/>
</dbReference>
<dbReference type="GO" id="GO:0004143">
    <property type="term" value="F:ATP-dependent diacylglycerol kinase activity"/>
    <property type="evidence" value="ECO:0007669"/>
    <property type="project" value="TreeGrafter"/>
</dbReference>
<sequence length="302" mass="33947">MKHTSQKQALMIYNPFSGQRKIHKSFPKITAKLQEMGYVLFVQKVTESKGIEIALKKACTNKWDAIFIAGGDGTINYCLQILAEEENRPQIGIFPFGTSNEIAQYIGVSSSITQALSVIENNNIRPIDIGKFGSQYFVNIASAGWLSDITYKTSPLLKSYIGEWAYVLYFLKTFFMTKQSTPITVNVSTDKVLSDLSLFLIMNGNAVGPFERLITSSTNDDGYFHLLACKKTNRIQLFLILIAKLCRLSNNSSIISHTKIQSGRFSIPDSIALNLDGEKYQIQDFQFKVLPQHLHVFSSQKN</sequence>
<evidence type="ECO:0000313" key="7">
    <source>
        <dbReference type="Proteomes" id="UP000199017"/>
    </source>
</evidence>
<dbReference type="OrthoDB" id="142078at2"/>
<dbReference type="GO" id="GO:0005524">
    <property type="term" value="F:ATP binding"/>
    <property type="evidence" value="ECO:0007669"/>
    <property type="project" value="UniProtKB-KW"/>
</dbReference>
<protein>
    <submittedName>
        <fullName evidence="6">Diacylglycerol kinase (ATP)</fullName>
    </submittedName>
</protein>
<dbReference type="STRING" id="930129.SAMN05216352_101453"/>
<proteinExistence type="inferred from homology"/>
<dbReference type="InterPro" id="IPR016064">
    <property type="entry name" value="NAD/diacylglycerol_kinase_sf"/>
</dbReference>
<dbReference type="NCBIfam" id="TIGR00147">
    <property type="entry name" value="YegS/Rv2252/BmrU family lipid kinase"/>
    <property type="match status" value="1"/>
</dbReference>
<keyword evidence="7" id="KW-1185">Reference proteome</keyword>
<evidence type="ECO:0000256" key="4">
    <source>
        <dbReference type="ARBA" id="ARBA00022840"/>
    </source>
</evidence>
<dbReference type="SMART" id="SM00046">
    <property type="entry name" value="DAGKc"/>
    <property type="match status" value="1"/>
</dbReference>
<dbReference type="RefSeq" id="WP_091580253.1">
    <property type="nucleotide sequence ID" value="NZ_FNDU01000001.1"/>
</dbReference>
<dbReference type="InterPro" id="IPR001206">
    <property type="entry name" value="Diacylglycerol_kinase_cat_dom"/>
</dbReference>
<dbReference type="EMBL" id="FNDU01000001">
    <property type="protein sequence ID" value="SDH49250.1"/>
    <property type="molecule type" value="Genomic_DNA"/>
</dbReference>
<evidence type="ECO:0000256" key="3">
    <source>
        <dbReference type="ARBA" id="ARBA00022741"/>
    </source>
</evidence>
<evidence type="ECO:0000313" key="6">
    <source>
        <dbReference type="EMBL" id="SDH49250.1"/>
    </source>
</evidence>
<dbReference type="InterPro" id="IPR005218">
    <property type="entry name" value="Diacylglycerol/lipid_kinase"/>
</dbReference>
<dbReference type="SUPFAM" id="SSF111331">
    <property type="entry name" value="NAD kinase/diacylglycerol kinase-like"/>
    <property type="match status" value="1"/>
</dbReference>
<dbReference type="InterPro" id="IPR050187">
    <property type="entry name" value="Lipid_Phosphate_FormReg"/>
</dbReference>
<keyword evidence="6" id="KW-0808">Transferase</keyword>
<keyword evidence="4" id="KW-0067">ATP-binding</keyword>
<comment type="cofactor">
    <cofactor evidence="1">
        <name>Mg(2+)</name>
        <dbReference type="ChEBI" id="CHEBI:18420"/>
    </cofactor>
</comment>